<dbReference type="Gene3D" id="3.40.50.200">
    <property type="entry name" value="Peptidase S8/S53 domain"/>
    <property type="match status" value="1"/>
</dbReference>
<dbReference type="InterPro" id="IPR015500">
    <property type="entry name" value="Peptidase_S8_subtilisin-rel"/>
</dbReference>
<dbReference type="EMBL" id="JACHGN010000007">
    <property type="protein sequence ID" value="MBB5133887.1"/>
    <property type="molecule type" value="Genomic_DNA"/>
</dbReference>
<evidence type="ECO:0000256" key="5">
    <source>
        <dbReference type="PROSITE-ProRule" id="PRU01240"/>
    </source>
</evidence>
<reference evidence="10 11" key="1">
    <citation type="submission" date="2020-08" db="EMBL/GenBank/DDBJ databases">
        <title>Genomic Encyclopedia of Type Strains, Phase IV (KMG-IV): sequencing the most valuable type-strain genomes for metagenomic binning, comparative biology and taxonomic classification.</title>
        <authorList>
            <person name="Goeker M."/>
        </authorList>
    </citation>
    <scope>NUCLEOTIDE SEQUENCE [LARGE SCALE GENOMIC DNA]</scope>
    <source>
        <strain evidence="10 11">DSM 45615</strain>
    </source>
</reference>
<dbReference type="PANTHER" id="PTHR43806:SF11">
    <property type="entry name" value="CEREVISIN-RELATED"/>
    <property type="match status" value="1"/>
</dbReference>
<accession>A0A840P9K7</accession>
<dbReference type="GO" id="GO:0006508">
    <property type="term" value="P:proteolysis"/>
    <property type="evidence" value="ECO:0007669"/>
    <property type="project" value="UniProtKB-KW"/>
</dbReference>
<dbReference type="PRINTS" id="PR00723">
    <property type="entry name" value="SUBTILISIN"/>
</dbReference>
<feature type="region of interest" description="Disordered" evidence="6">
    <location>
        <begin position="430"/>
        <end position="486"/>
    </location>
</feature>
<dbReference type="GO" id="GO:0004252">
    <property type="term" value="F:serine-type endopeptidase activity"/>
    <property type="evidence" value="ECO:0007669"/>
    <property type="project" value="UniProtKB-UniRule"/>
</dbReference>
<feature type="active site" description="Charge relay system" evidence="5">
    <location>
        <position position="306"/>
    </location>
</feature>
<evidence type="ECO:0000256" key="6">
    <source>
        <dbReference type="SAM" id="MobiDB-lite"/>
    </source>
</evidence>
<dbReference type="InterPro" id="IPR036852">
    <property type="entry name" value="Peptidase_S8/S53_dom_sf"/>
</dbReference>
<keyword evidence="8" id="KW-0732">Signal</keyword>
<keyword evidence="3 5" id="KW-0378">Hydrolase</keyword>
<evidence type="ECO:0000313" key="11">
    <source>
        <dbReference type="Proteomes" id="UP000578449"/>
    </source>
</evidence>
<sequence>MLRPRASGPGRRRTPSFVLALTAALTLVTAAPAAAAVPLPSAPLPAAPMPGDLVLADPVPKGHVRESQQWVFDSLNTEQAWQVTKGRGATVAVIDSGVDDKIPELRGQVTHGPDMRLPSFDDDVGADPGRHGTAMASLIGGTGKDDGILGVAPEAKLLSVPMIDDQPVDNEASALGDDSSIGRDSPLARAIRYATNHGAGVISMSLGGYGPHPAEREAVSYALGRGVVLVAAVGNDGQTPYANSNGTSFWSFPAGYSGVIGVGAVDTEGQAAPFSSDNLSVLVAAPGVSIPVALPGGGHEFAEGTSASAALVAGVAALIKARYPAMTPEMVARALSESARGTPVDGYDDKVGFGVVDAAGALELAGRLAGQQRSVEVPRDQHFGRGPLSAAPEPPGPDPLRLWLYAGTVALGLIAFGGAVVLLTRRAEQRSAPAGPPPEPPGPPLGTGSPLRPPGRYAPREGSPALRNPLSRPRARRTWPPEKRNG</sequence>
<keyword evidence="7" id="KW-0812">Transmembrane</keyword>
<feature type="signal peptide" evidence="8">
    <location>
        <begin position="1"/>
        <end position="35"/>
    </location>
</feature>
<gene>
    <name evidence="10" type="ORF">HNP84_003613</name>
</gene>
<keyword evidence="7" id="KW-1133">Transmembrane helix</keyword>
<comment type="similarity">
    <text evidence="1 5">Belongs to the peptidase S8 family.</text>
</comment>
<keyword evidence="4 5" id="KW-0720">Serine protease</keyword>
<keyword evidence="7" id="KW-0472">Membrane</keyword>
<name>A0A840P9K7_9ACTN</name>
<dbReference type="RefSeq" id="WP_312925086.1">
    <property type="nucleotide sequence ID" value="NZ_BAABIX010000058.1"/>
</dbReference>
<dbReference type="SUPFAM" id="SSF52743">
    <property type="entry name" value="Subtilisin-like"/>
    <property type="match status" value="1"/>
</dbReference>
<dbReference type="InterPro" id="IPR000209">
    <property type="entry name" value="Peptidase_S8/S53_dom"/>
</dbReference>
<dbReference type="AlphaFoldDB" id="A0A840P9K7"/>
<evidence type="ECO:0000256" key="7">
    <source>
        <dbReference type="SAM" id="Phobius"/>
    </source>
</evidence>
<dbReference type="PANTHER" id="PTHR43806">
    <property type="entry name" value="PEPTIDASE S8"/>
    <property type="match status" value="1"/>
</dbReference>
<feature type="domain" description="Peptidase S8/S53" evidence="9">
    <location>
        <begin position="86"/>
        <end position="354"/>
    </location>
</feature>
<dbReference type="Proteomes" id="UP000578449">
    <property type="component" value="Unassembled WGS sequence"/>
</dbReference>
<organism evidence="10 11">
    <name type="scientific">Thermocatellispora tengchongensis</name>
    <dbReference type="NCBI Taxonomy" id="1073253"/>
    <lineage>
        <taxon>Bacteria</taxon>
        <taxon>Bacillati</taxon>
        <taxon>Actinomycetota</taxon>
        <taxon>Actinomycetes</taxon>
        <taxon>Streptosporangiales</taxon>
        <taxon>Streptosporangiaceae</taxon>
        <taxon>Thermocatellispora</taxon>
    </lineage>
</organism>
<dbReference type="Pfam" id="PF00082">
    <property type="entry name" value="Peptidase_S8"/>
    <property type="match status" value="1"/>
</dbReference>
<dbReference type="PROSITE" id="PS51892">
    <property type="entry name" value="SUBTILASE"/>
    <property type="match status" value="1"/>
</dbReference>
<feature type="transmembrane region" description="Helical" evidence="7">
    <location>
        <begin position="402"/>
        <end position="423"/>
    </location>
</feature>
<proteinExistence type="inferred from homology"/>
<evidence type="ECO:0000259" key="9">
    <source>
        <dbReference type="Pfam" id="PF00082"/>
    </source>
</evidence>
<feature type="active site" description="Charge relay system" evidence="5">
    <location>
        <position position="95"/>
    </location>
</feature>
<dbReference type="InterPro" id="IPR050131">
    <property type="entry name" value="Peptidase_S8_subtilisin-like"/>
</dbReference>
<feature type="region of interest" description="Disordered" evidence="6">
    <location>
        <begin position="370"/>
        <end position="395"/>
    </location>
</feature>
<evidence type="ECO:0000256" key="2">
    <source>
        <dbReference type="ARBA" id="ARBA00022670"/>
    </source>
</evidence>
<evidence type="ECO:0000256" key="1">
    <source>
        <dbReference type="ARBA" id="ARBA00011073"/>
    </source>
</evidence>
<protein>
    <submittedName>
        <fullName evidence="10">Subtilisin family serine protease</fullName>
    </submittedName>
</protein>
<feature type="active site" description="Charge relay system" evidence="5">
    <location>
        <position position="131"/>
    </location>
</feature>
<keyword evidence="11" id="KW-1185">Reference proteome</keyword>
<evidence type="ECO:0000256" key="4">
    <source>
        <dbReference type="ARBA" id="ARBA00022825"/>
    </source>
</evidence>
<evidence type="ECO:0000313" key="10">
    <source>
        <dbReference type="EMBL" id="MBB5133887.1"/>
    </source>
</evidence>
<keyword evidence="2 5" id="KW-0645">Protease</keyword>
<feature type="chain" id="PRO_5032483368" evidence="8">
    <location>
        <begin position="36"/>
        <end position="486"/>
    </location>
</feature>
<evidence type="ECO:0000256" key="3">
    <source>
        <dbReference type="ARBA" id="ARBA00022801"/>
    </source>
</evidence>
<evidence type="ECO:0000256" key="8">
    <source>
        <dbReference type="SAM" id="SignalP"/>
    </source>
</evidence>
<comment type="caution">
    <text evidence="10">The sequence shown here is derived from an EMBL/GenBank/DDBJ whole genome shotgun (WGS) entry which is preliminary data.</text>
</comment>
<feature type="compositionally biased region" description="Pro residues" evidence="6">
    <location>
        <begin position="434"/>
        <end position="444"/>
    </location>
</feature>